<dbReference type="Proteomes" id="UP001158067">
    <property type="component" value="Unassembled WGS sequence"/>
</dbReference>
<sequence>MSSESLWLPFVLVASFPLGVGNGVDVCNAVETAFGTELRLINPGGNADLDEVRINLASVAGNRLGCPIRGTRNYPIVLLRNKKYLRIMGTTKPQ</sequence>
<organism evidence="1 2">
    <name type="scientific">Neorhodopirellula lusitana</name>
    <dbReference type="NCBI Taxonomy" id="445327"/>
    <lineage>
        <taxon>Bacteria</taxon>
        <taxon>Pseudomonadati</taxon>
        <taxon>Planctomycetota</taxon>
        <taxon>Planctomycetia</taxon>
        <taxon>Pirellulales</taxon>
        <taxon>Pirellulaceae</taxon>
        <taxon>Neorhodopirellula</taxon>
    </lineage>
</organism>
<dbReference type="EMBL" id="FXUG01000001">
    <property type="protein sequence ID" value="SMP42637.1"/>
    <property type="molecule type" value="Genomic_DNA"/>
</dbReference>
<reference evidence="1 2" key="1">
    <citation type="submission" date="2017-05" db="EMBL/GenBank/DDBJ databases">
        <authorList>
            <person name="Varghese N."/>
            <person name="Submissions S."/>
        </authorList>
    </citation>
    <scope>NUCLEOTIDE SEQUENCE [LARGE SCALE GENOMIC DNA]</scope>
    <source>
        <strain evidence="1 2">DSM 25457</strain>
    </source>
</reference>
<comment type="caution">
    <text evidence="1">The sequence shown here is derived from an EMBL/GenBank/DDBJ whole genome shotgun (WGS) entry which is preliminary data.</text>
</comment>
<proteinExistence type="predicted"/>
<evidence type="ECO:0000313" key="2">
    <source>
        <dbReference type="Proteomes" id="UP001158067"/>
    </source>
</evidence>
<evidence type="ECO:0000313" key="1">
    <source>
        <dbReference type="EMBL" id="SMP42637.1"/>
    </source>
</evidence>
<protein>
    <recommendedName>
        <fullName evidence="3">Secreted protein</fullName>
    </recommendedName>
</protein>
<keyword evidence="2" id="KW-1185">Reference proteome</keyword>
<evidence type="ECO:0008006" key="3">
    <source>
        <dbReference type="Google" id="ProtNLM"/>
    </source>
</evidence>
<name>A0ABY1PQI1_9BACT</name>
<accession>A0ABY1PQI1</accession>
<gene>
    <name evidence="1" type="ORF">SAMN06265222_101818</name>
</gene>